<feature type="signal peptide" evidence="1">
    <location>
        <begin position="1"/>
        <end position="20"/>
    </location>
</feature>
<evidence type="ECO:0000313" key="2">
    <source>
        <dbReference type="Ensembl" id="ENSCINP00000034932.1"/>
    </source>
</evidence>
<evidence type="ECO:0000256" key="1">
    <source>
        <dbReference type="SAM" id="SignalP"/>
    </source>
</evidence>
<dbReference type="HOGENOM" id="CLU_2596150_0_0_1"/>
<name>H2XZ48_CIOIN</name>
<keyword evidence="1" id="KW-0732">Signal</keyword>
<protein>
    <recommendedName>
        <fullName evidence="4">Secreted protein</fullName>
    </recommendedName>
</protein>
<reference evidence="2" key="3">
    <citation type="submission" date="2025-09" db="UniProtKB">
        <authorList>
            <consortium name="Ensembl"/>
        </authorList>
    </citation>
    <scope>IDENTIFICATION</scope>
</reference>
<evidence type="ECO:0008006" key="4">
    <source>
        <dbReference type="Google" id="ProtNLM"/>
    </source>
</evidence>
<reference evidence="2" key="2">
    <citation type="submission" date="2025-08" db="UniProtKB">
        <authorList>
            <consortium name="Ensembl"/>
        </authorList>
    </citation>
    <scope>IDENTIFICATION</scope>
</reference>
<dbReference type="InParanoid" id="H2XZ48"/>
<dbReference type="Proteomes" id="UP000008144">
    <property type="component" value="Unassembled WGS sequence"/>
</dbReference>
<accession>H2XZ48</accession>
<dbReference type="Ensembl" id="ENSCINT00000036471.1">
    <property type="protein sequence ID" value="ENSCINP00000034932.1"/>
    <property type="gene ID" value="ENSCING00000022019.1"/>
</dbReference>
<dbReference type="AlphaFoldDB" id="H2XZ48"/>
<proteinExistence type="predicted"/>
<organism evidence="2 3">
    <name type="scientific">Ciona intestinalis</name>
    <name type="common">Transparent sea squirt</name>
    <name type="synonym">Ascidia intestinalis</name>
    <dbReference type="NCBI Taxonomy" id="7719"/>
    <lineage>
        <taxon>Eukaryota</taxon>
        <taxon>Metazoa</taxon>
        <taxon>Chordata</taxon>
        <taxon>Tunicata</taxon>
        <taxon>Ascidiacea</taxon>
        <taxon>Phlebobranchia</taxon>
        <taxon>Cionidae</taxon>
        <taxon>Ciona</taxon>
    </lineage>
</organism>
<feature type="chain" id="PRO_5003577108" description="Secreted protein" evidence="1">
    <location>
        <begin position="21"/>
        <end position="80"/>
    </location>
</feature>
<keyword evidence="3" id="KW-1185">Reference proteome</keyword>
<sequence>YSNLQLTILHLLLHVQETNKQPLCACRWHAVPYQQDIHCSEVLPYHLILIYNNMWPFSSWKLKPYQRKNNYYFVSICCKQ</sequence>
<reference evidence="3" key="1">
    <citation type="journal article" date="2002" name="Science">
        <title>The draft genome of Ciona intestinalis: insights into chordate and vertebrate origins.</title>
        <authorList>
            <person name="Dehal P."/>
            <person name="Satou Y."/>
            <person name="Campbell R.K."/>
            <person name="Chapman J."/>
            <person name="Degnan B."/>
            <person name="De Tomaso A."/>
            <person name="Davidson B."/>
            <person name="Di Gregorio A."/>
            <person name="Gelpke M."/>
            <person name="Goodstein D.M."/>
            <person name="Harafuji N."/>
            <person name="Hastings K.E."/>
            <person name="Ho I."/>
            <person name="Hotta K."/>
            <person name="Huang W."/>
            <person name="Kawashima T."/>
            <person name="Lemaire P."/>
            <person name="Martinez D."/>
            <person name="Meinertzhagen I.A."/>
            <person name="Necula S."/>
            <person name="Nonaka M."/>
            <person name="Putnam N."/>
            <person name="Rash S."/>
            <person name="Saiga H."/>
            <person name="Satake M."/>
            <person name="Terry A."/>
            <person name="Yamada L."/>
            <person name="Wang H.G."/>
            <person name="Awazu S."/>
            <person name="Azumi K."/>
            <person name="Boore J."/>
            <person name="Branno M."/>
            <person name="Chin-Bow S."/>
            <person name="DeSantis R."/>
            <person name="Doyle S."/>
            <person name="Francino P."/>
            <person name="Keys D.N."/>
            <person name="Haga S."/>
            <person name="Hayashi H."/>
            <person name="Hino K."/>
            <person name="Imai K.S."/>
            <person name="Inaba K."/>
            <person name="Kano S."/>
            <person name="Kobayashi K."/>
            <person name="Kobayashi M."/>
            <person name="Lee B.I."/>
            <person name="Makabe K.W."/>
            <person name="Manohar C."/>
            <person name="Matassi G."/>
            <person name="Medina M."/>
            <person name="Mochizuki Y."/>
            <person name="Mount S."/>
            <person name="Morishita T."/>
            <person name="Miura S."/>
            <person name="Nakayama A."/>
            <person name="Nishizaka S."/>
            <person name="Nomoto H."/>
            <person name="Ohta F."/>
            <person name="Oishi K."/>
            <person name="Rigoutsos I."/>
            <person name="Sano M."/>
            <person name="Sasaki A."/>
            <person name="Sasakura Y."/>
            <person name="Shoguchi E."/>
            <person name="Shin-i T."/>
            <person name="Spagnuolo A."/>
            <person name="Stainier D."/>
            <person name="Suzuki M.M."/>
            <person name="Tassy O."/>
            <person name="Takatori N."/>
            <person name="Tokuoka M."/>
            <person name="Yagi K."/>
            <person name="Yoshizaki F."/>
            <person name="Wada S."/>
            <person name="Zhang C."/>
            <person name="Hyatt P.D."/>
            <person name="Larimer F."/>
            <person name="Detter C."/>
            <person name="Doggett N."/>
            <person name="Glavina T."/>
            <person name="Hawkins T."/>
            <person name="Richardson P."/>
            <person name="Lucas S."/>
            <person name="Kohara Y."/>
            <person name="Levine M."/>
            <person name="Satoh N."/>
            <person name="Rokhsar D.S."/>
        </authorList>
    </citation>
    <scope>NUCLEOTIDE SEQUENCE [LARGE SCALE GENOMIC DNA]</scope>
</reference>
<evidence type="ECO:0000313" key="3">
    <source>
        <dbReference type="Proteomes" id="UP000008144"/>
    </source>
</evidence>